<feature type="signal peptide" evidence="1">
    <location>
        <begin position="1"/>
        <end position="25"/>
    </location>
</feature>
<sequence length="74" mass="7696">MDSSWKFWSMFRVWSVWYSFQYSTALTASSNTSTSASQVVARLGCAAGSRGDSTVVVGSATDAAATGLSGDTGN</sequence>
<evidence type="ECO:0000256" key="1">
    <source>
        <dbReference type="SAM" id="SignalP"/>
    </source>
</evidence>
<dbReference type="EMBL" id="CAKXAJ010024990">
    <property type="protein sequence ID" value="CAH2233668.1"/>
    <property type="molecule type" value="Genomic_DNA"/>
</dbReference>
<proteinExistence type="predicted"/>
<evidence type="ECO:0000313" key="2">
    <source>
        <dbReference type="EMBL" id="CAH2233668.1"/>
    </source>
</evidence>
<keyword evidence="1" id="KW-0732">Signal</keyword>
<dbReference type="AlphaFoldDB" id="A0A8S4R9T0"/>
<name>A0A8S4R9T0_9NEOP</name>
<keyword evidence="3" id="KW-1185">Reference proteome</keyword>
<protein>
    <submittedName>
        <fullName evidence="2">Jg10634 protein</fullName>
    </submittedName>
</protein>
<accession>A0A8S4R9T0</accession>
<reference evidence="2" key="1">
    <citation type="submission" date="2022-03" db="EMBL/GenBank/DDBJ databases">
        <authorList>
            <person name="Lindestad O."/>
        </authorList>
    </citation>
    <scope>NUCLEOTIDE SEQUENCE</scope>
</reference>
<dbReference type="Proteomes" id="UP000838756">
    <property type="component" value="Unassembled WGS sequence"/>
</dbReference>
<gene>
    <name evidence="2" type="primary">jg10634</name>
    <name evidence="2" type="ORF">PAEG_LOCUS11604</name>
</gene>
<organism evidence="2 3">
    <name type="scientific">Pararge aegeria aegeria</name>
    <dbReference type="NCBI Taxonomy" id="348720"/>
    <lineage>
        <taxon>Eukaryota</taxon>
        <taxon>Metazoa</taxon>
        <taxon>Ecdysozoa</taxon>
        <taxon>Arthropoda</taxon>
        <taxon>Hexapoda</taxon>
        <taxon>Insecta</taxon>
        <taxon>Pterygota</taxon>
        <taxon>Neoptera</taxon>
        <taxon>Endopterygota</taxon>
        <taxon>Lepidoptera</taxon>
        <taxon>Glossata</taxon>
        <taxon>Ditrysia</taxon>
        <taxon>Papilionoidea</taxon>
        <taxon>Nymphalidae</taxon>
        <taxon>Satyrinae</taxon>
        <taxon>Satyrini</taxon>
        <taxon>Parargina</taxon>
        <taxon>Pararge</taxon>
    </lineage>
</organism>
<evidence type="ECO:0000313" key="3">
    <source>
        <dbReference type="Proteomes" id="UP000838756"/>
    </source>
</evidence>
<feature type="chain" id="PRO_5035785035" evidence="1">
    <location>
        <begin position="26"/>
        <end position="74"/>
    </location>
</feature>
<comment type="caution">
    <text evidence="2">The sequence shown here is derived from an EMBL/GenBank/DDBJ whole genome shotgun (WGS) entry which is preliminary data.</text>
</comment>